<dbReference type="NCBIfam" id="NF033788">
    <property type="entry name" value="HTH_metalloreg"/>
    <property type="match status" value="1"/>
</dbReference>
<gene>
    <name evidence="2" type="ORF">EHQ58_03670</name>
</gene>
<protein>
    <submittedName>
        <fullName evidence="2">ArsR family transcriptional regulator</fullName>
    </submittedName>
</protein>
<dbReference type="AlphaFoldDB" id="A0A4R9K7K5"/>
<sequence>MTKASLENDRLSLTFGALADPTRREILKKLLKGETSVSELAKPFRMTLPAISKHIKVLERAGLIERSSHAQWRPCKIQIAPLQEADAWIDTYKKLWQVRFDQFEEYLRDLQNRDQKAKIPLGEFKFGKNKKS</sequence>
<dbReference type="EMBL" id="RQGD01000010">
    <property type="protein sequence ID" value="TGL62308.1"/>
    <property type="molecule type" value="Genomic_DNA"/>
</dbReference>
<evidence type="ECO:0000313" key="3">
    <source>
        <dbReference type="Proteomes" id="UP000297693"/>
    </source>
</evidence>
<comment type="caution">
    <text evidence="2">The sequence shown here is derived from an EMBL/GenBank/DDBJ whole genome shotgun (WGS) entry which is preliminary data.</text>
</comment>
<dbReference type="CDD" id="cd00090">
    <property type="entry name" value="HTH_ARSR"/>
    <property type="match status" value="1"/>
</dbReference>
<dbReference type="PANTHER" id="PTHR38600:SF2">
    <property type="entry name" value="SLL0088 PROTEIN"/>
    <property type="match status" value="1"/>
</dbReference>
<proteinExistence type="predicted"/>
<dbReference type="OrthoDB" id="9799175at2"/>
<dbReference type="SUPFAM" id="SSF46785">
    <property type="entry name" value="Winged helix' DNA-binding domain"/>
    <property type="match status" value="1"/>
</dbReference>
<dbReference type="PRINTS" id="PR00778">
    <property type="entry name" value="HTHARSR"/>
</dbReference>
<evidence type="ECO:0000313" key="2">
    <source>
        <dbReference type="EMBL" id="TGL62308.1"/>
    </source>
</evidence>
<feature type="domain" description="HTH arsR-type" evidence="1">
    <location>
        <begin position="3"/>
        <end position="97"/>
    </location>
</feature>
<dbReference type="InterPro" id="IPR036388">
    <property type="entry name" value="WH-like_DNA-bd_sf"/>
</dbReference>
<dbReference type="RefSeq" id="WP_135622083.1">
    <property type="nucleotide sequence ID" value="NZ_RQGD01000010.1"/>
</dbReference>
<dbReference type="InterPro" id="IPR011991">
    <property type="entry name" value="ArsR-like_HTH"/>
</dbReference>
<dbReference type="Pfam" id="PF01022">
    <property type="entry name" value="HTH_5"/>
    <property type="match status" value="1"/>
</dbReference>
<dbReference type="PANTHER" id="PTHR38600">
    <property type="entry name" value="TRANSCRIPTIONAL REGULATORY PROTEIN"/>
    <property type="match status" value="1"/>
</dbReference>
<name>A0A4R9K7K5_9LEPT</name>
<keyword evidence="3" id="KW-1185">Reference proteome</keyword>
<dbReference type="InterPro" id="IPR001845">
    <property type="entry name" value="HTH_ArsR_DNA-bd_dom"/>
</dbReference>
<accession>A0A4R9K7K5</accession>
<evidence type="ECO:0000259" key="1">
    <source>
        <dbReference type="PROSITE" id="PS50987"/>
    </source>
</evidence>
<dbReference type="InterPro" id="IPR036390">
    <property type="entry name" value="WH_DNA-bd_sf"/>
</dbReference>
<dbReference type="Gene3D" id="1.10.10.10">
    <property type="entry name" value="Winged helix-like DNA-binding domain superfamily/Winged helix DNA-binding domain"/>
    <property type="match status" value="1"/>
</dbReference>
<dbReference type="PROSITE" id="PS50987">
    <property type="entry name" value="HTH_ARSR_2"/>
    <property type="match status" value="1"/>
</dbReference>
<dbReference type="GO" id="GO:0003700">
    <property type="term" value="F:DNA-binding transcription factor activity"/>
    <property type="evidence" value="ECO:0007669"/>
    <property type="project" value="InterPro"/>
</dbReference>
<dbReference type="Proteomes" id="UP000297693">
    <property type="component" value="Unassembled WGS sequence"/>
</dbReference>
<dbReference type="SMART" id="SM00418">
    <property type="entry name" value="HTH_ARSR"/>
    <property type="match status" value="1"/>
</dbReference>
<organism evidence="2 3">
    <name type="scientific">Leptospira ognonensis</name>
    <dbReference type="NCBI Taxonomy" id="2484945"/>
    <lineage>
        <taxon>Bacteria</taxon>
        <taxon>Pseudomonadati</taxon>
        <taxon>Spirochaetota</taxon>
        <taxon>Spirochaetia</taxon>
        <taxon>Leptospirales</taxon>
        <taxon>Leptospiraceae</taxon>
        <taxon>Leptospira</taxon>
    </lineage>
</organism>
<reference evidence="2" key="1">
    <citation type="journal article" date="2019" name="PLoS Negl. Trop. Dis.">
        <title>Revisiting the worldwide diversity of Leptospira species in the environment.</title>
        <authorList>
            <person name="Vincent A.T."/>
            <person name="Schiettekatte O."/>
            <person name="Bourhy P."/>
            <person name="Veyrier F.J."/>
            <person name="Picardeau M."/>
        </authorList>
    </citation>
    <scope>NUCLEOTIDE SEQUENCE [LARGE SCALE GENOMIC DNA]</scope>
    <source>
        <strain evidence="2">201702476</strain>
    </source>
</reference>